<feature type="region of interest" description="Disordered" evidence="1">
    <location>
        <begin position="83"/>
        <end position="102"/>
    </location>
</feature>
<comment type="caution">
    <text evidence="2">The sequence shown here is derived from an EMBL/GenBank/DDBJ whole genome shotgun (WGS) entry which is preliminary data.</text>
</comment>
<protein>
    <submittedName>
        <fullName evidence="2">Uncharacterized protein</fullName>
    </submittedName>
</protein>
<dbReference type="Proteomes" id="UP000886595">
    <property type="component" value="Unassembled WGS sequence"/>
</dbReference>
<evidence type="ECO:0000313" key="2">
    <source>
        <dbReference type="EMBL" id="KAG2278431.1"/>
    </source>
</evidence>
<dbReference type="EMBL" id="JAAMPC010000012">
    <property type="protein sequence ID" value="KAG2278431.1"/>
    <property type="molecule type" value="Genomic_DNA"/>
</dbReference>
<evidence type="ECO:0000313" key="3">
    <source>
        <dbReference type="Proteomes" id="UP000886595"/>
    </source>
</evidence>
<keyword evidence="3" id="KW-1185">Reference proteome</keyword>
<evidence type="ECO:0000256" key="1">
    <source>
        <dbReference type="SAM" id="MobiDB-lite"/>
    </source>
</evidence>
<gene>
    <name evidence="2" type="ORF">Bca52824_060986</name>
</gene>
<reference evidence="2 3" key="1">
    <citation type="submission" date="2020-02" db="EMBL/GenBank/DDBJ databases">
        <authorList>
            <person name="Ma Q."/>
            <person name="Huang Y."/>
            <person name="Song X."/>
            <person name="Pei D."/>
        </authorList>
    </citation>
    <scope>NUCLEOTIDE SEQUENCE [LARGE SCALE GENOMIC DNA]</scope>
    <source>
        <strain evidence="2">Sxm20200214</strain>
        <tissue evidence="2">Leaf</tissue>
    </source>
</reference>
<dbReference type="AlphaFoldDB" id="A0A8X7UI50"/>
<name>A0A8X7UI50_BRACI</name>
<feature type="compositionally biased region" description="Basic and acidic residues" evidence="1">
    <location>
        <begin position="92"/>
        <end position="102"/>
    </location>
</feature>
<sequence>MAAMFLSLGCVRRRPIDGPRGGRWMKMKRGGVVVSLPGMLDGGDWETVSGRAKAWNGTLLVTNLDLSGRAALGVHVAAYEEDKAKGTRPKKLQAEKTAEGIA</sequence>
<organism evidence="2 3">
    <name type="scientific">Brassica carinata</name>
    <name type="common">Ethiopian mustard</name>
    <name type="synonym">Abyssinian cabbage</name>
    <dbReference type="NCBI Taxonomy" id="52824"/>
    <lineage>
        <taxon>Eukaryota</taxon>
        <taxon>Viridiplantae</taxon>
        <taxon>Streptophyta</taxon>
        <taxon>Embryophyta</taxon>
        <taxon>Tracheophyta</taxon>
        <taxon>Spermatophyta</taxon>
        <taxon>Magnoliopsida</taxon>
        <taxon>eudicotyledons</taxon>
        <taxon>Gunneridae</taxon>
        <taxon>Pentapetalae</taxon>
        <taxon>rosids</taxon>
        <taxon>malvids</taxon>
        <taxon>Brassicales</taxon>
        <taxon>Brassicaceae</taxon>
        <taxon>Brassiceae</taxon>
        <taxon>Brassica</taxon>
    </lineage>
</organism>
<accession>A0A8X7UI50</accession>
<proteinExistence type="predicted"/>